<evidence type="ECO:0000313" key="2">
    <source>
        <dbReference type="Proteomes" id="UP000257109"/>
    </source>
</evidence>
<dbReference type="EMBL" id="QJKJ01000292">
    <property type="protein sequence ID" value="RDY13366.1"/>
    <property type="molecule type" value="Genomic_DNA"/>
</dbReference>
<dbReference type="Proteomes" id="UP000257109">
    <property type="component" value="Unassembled WGS sequence"/>
</dbReference>
<feature type="non-terminal residue" evidence="1">
    <location>
        <position position="1"/>
    </location>
</feature>
<proteinExistence type="predicted"/>
<dbReference type="AlphaFoldDB" id="A0A371IE92"/>
<accession>A0A371IE92</accession>
<comment type="caution">
    <text evidence="1">The sequence shown here is derived from an EMBL/GenBank/DDBJ whole genome shotgun (WGS) entry which is preliminary data.</text>
</comment>
<evidence type="ECO:0000313" key="1">
    <source>
        <dbReference type="EMBL" id="RDY13366.1"/>
    </source>
</evidence>
<gene>
    <name evidence="1" type="ORF">CR513_01745</name>
</gene>
<organism evidence="1 2">
    <name type="scientific">Mucuna pruriens</name>
    <name type="common">Velvet bean</name>
    <name type="synonym">Dolichos pruriens</name>
    <dbReference type="NCBI Taxonomy" id="157652"/>
    <lineage>
        <taxon>Eukaryota</taxon>
        <taxon>Viridiplantae</taxon>
        <taxon>Streptophyta</taxon>
        <taxon>Embryophyta</taxon>
        <taxon>Tracheophyta</taxon>
        <taxon>Spermatophyta</taxon>
        <taxon>Magnoliopsida</taxon>
        <taxon>eudicotyledons</taxon>
        <taxon>Gunneridae</taxon>
        <taxon>Pentapetalae</taxon>
        <taxon>rosids</taxon>
        <taxon>fabids</taxon>
        <taxon>Fabales</taxon>
        <taxon>Fabaceae</taxon>
        <taxon>Papilionoideae</taxon>
        <taxon>50 kb inversion clade</taxon>
        <taxon>NPAAA clade</taxon>
        <taxon>indigoferoid/millettioid clade</taxon>
        <taxon>Phaseoleae</taxon>
        <taxon>Mucuna</taxon>
    </lineage>
</organism>
<name>A0A371IE92_MUCPR</name>
<reference evidence="1" key="1">
    <citation type="submission" date="2018-05" db="EMBL/GenBank/DDBJ databases">
        <title>Draft genome of Mucuna pruriens seed.</title>
        <authorList>
            <person name="Nnadi N.E."/>
            <person name="Vos R."/>
            <person name="Hasami M.H."/>
            <person name="Devisetty U.K."/>
            <person name="Aguiy J.C."/>
        </authorList>
    </citation>
    <scope>NUCLEOTIDE SEQUENCE [LARGE SCALE GENOMIC DNA]</scope>
    <source>
        <strain evidence="1">JCA_2017</strain>
    </source>
</reference>
<keyword evidence="2" id="KW-1185">Reference proteome</keyword>
<sequence length="100" mass="11993">MSTLTSKFMEVVNTIIQKRKSLIRSLQFKFWYARKARETMMWVLVWTKIEKSLISPYLCTTSRTKGTCERKMLENIKGVNVRHSTKEKHFLKEESKWTCQ</sequence>
<protein>
    <submittedName>
        <fullName evidence="1">Uncharacterized protein</fullName>
    </submittedName>
</protein>